<evidence type="ECO:0000256" key="6">
    <source>
        <dbReference type="PIRSR" id="PIRSR602137-50"/>
    </source>
</evidence>
<dbReference type="EMBL" id="WSSB01000009">
    <property type="protein sequence ID" value="MXR37442.1"/>
    <property type="molecule type" value="Genomic_DNA"/>
</dbReference>
<feature type="active site" description="Acyl-ester intermediate" evidence="6">
    <location>
        <position position="49"/>
    </location>
</feature>
<dbReference type="RefSeq" id="WP_160797013.1">
    <property type="nucleotide sequence ID" value="NZ_WSSB01000009.1"/>
</dbReference>
<dbReference type="EC" id="3.5.2.6" evidence="2 7"/>
<feature type="signal peptide" evidence="8">
    <location>
        <begin position="1"/>
        <end position="21"/>
    </location>
</feature>
<dbReference type="SUPFAM" id="SSF56601">
    <property type="entry name" value="beta-lactamase/transpeptidase-like"/>
    <property type="match status" value="1"/>
</dbReference>
<accession>A0A845BM75</accession>
<dbReference type="GO" id="GO:0008658">
    <property type="term" value="F:penicillin binding"/>
    <property type="evidence" value="ECO:0007669"/>
    <property type="project" value="InterPro"/>
</dbReference>
<comment type="similarity">
    <text evidence="1 7">Belongs to the class-D beta-lactamase family.</text>
</comment>
<name>A0A845BM75_9NEIS</name>
<evidence type="ECO:0000256" key="4">
    <source>
        <dbReference type="ARBA" id="ARBA00022801"/>
    </source>
</evidence>
<proteinExistence type="inferred from homology"/>
<evidence type="ECO:0000256" key="5">
    <source>
        <dbReference type="ARBA" id="ARBA00023251"/>
    </source>
</evidence>
<dbReference type="InterPro" id="IPR001460">
    <property type="entry name" value="PCN-bd_Tpept"/>
</dbReference>
<evidence type="ECO:0000256" key="3">
    <source>
        <dbReference type="ARBA" id="ARBA00022729"/>
    </source>
</evidence>
<dbReference type="Proteomes" id="UP000467214">
    <property type="component" value="Unassembled WGS sequence"/>
</dbReference>
<evidence type="ECO:0000313" key="11">
    <source>
        <dbReference type="Proteomes" id="UP000467214"/>
    </source>
</evidence>
<dbReference type="GO" id="GO:0017001">
    <property type="term" value="P:antibiotic catabolic process"/>
    <property type="evidence" value="ECO:0007669"/>
    <property type="project" value="InterPro"/>
</dbReference>
<organism evidence="10 11">
    <name type="scientific">Craterilacuibacter sinensis</name>
    <dbReference type="NCBI Taxonomy" id="2686017"/>
    <lineage>
        <taxon>Bacteria</taxon>
        <taxon>Pseudomonadati</taxon>
        <taxon>Pseudomonadota</taxon>
        <taxon>Betaproteobacteria</taxon>
        <taxon>Neisseriales</taxon>
        <taxon>Neisseriaceae</taxon>
        <taxon>Craterilacuibacter</taxon>
    </lineage>
</organism>
<reference evidence="10 11" key="1">
    <citation type="submission" date="2019-12" db="EMBL/GenBank/DDBJ databases">
        <title>Neisseriaceae gen. nov. sp. Genome sequencing and assembly.</title>
        <authorList>
            <person name="Liu Z."/>
            <person name="Li A."/>
        </authorList>
    </citation>
    <scope>NUCLEOTIDE SEQUENCE [LARGE SCALE GENOMIC DNA]</scope>
    <source>
        <strain evidence="10 11">B2N2-7</strain>
    </source>
</reference>
<evidence type="ECO:0000313" key="10">
    <source>
        <dbReference type="EMBL" id="MXR37442.1"/>
    </source>
</evidence>
<keyword evidence="11" id="KW-1185">Reference proteome</keyword>
<comment type="catalytic activity">
    <reaction evidence="7">
        <text>a beta-lactam + H2O = a substituted beta-amino acid</text>
        <dbReference type="Rhea" id="RHEA:20401"/>
        <dbReference type="ChEBI" id="CHEBI:15377"/>
        <dbReference type="ChEBI" id="CHEBI:35627"/>
        <dbReference type="ChEBI" id="CHEBI:140347"/>
        <dbReference type="EC" id="3.5.2.6"/>
    </reaction>
</comment>
<evidence type="ECO:0000256" key="2">
    <source>
        <dbReference type="ARBA" id="ARBA00012865"/>
    </source>
</evidence>
<feature type="chain" id="PRO_5033004669" description="Beta-lactamase" evidence="8">
    <location>
        <begin position="22"/>
        <end position="262"/>
    </location>
</feature>
<keyword evidence="3 8" id="KW-0732">Signal</keyword>
<dbReference type="InterPro" id="IPR002137">
    <property type="entry name" value="Beta-lactam_class-D_AS"/>
</dbReference>
<sequence length="262" mass="29236">MSRSLSLALFCISLSALPAQATSCFLVQDSQGKTVSRQGECSTRMSPASTFKIPLSLMGYDSGFLRTATLPALPYNGKDEAFLPQWAQTTTPAHWMRYSVVWYSQRLTQSLGMDKFQRYVDAFAYGNRDLSGNMGKHDGLTQSWLGSSLAISPDEQAAFLTRLVRHELPVSDEAYRCTRDILRLPDMDGWQIYGKTGNASRRSARGEKLQTGWFVGWASKGGRTLVFVSNLHDETPNTTFASQRARAIWLEKLPAILQHATH</sequence>
<dbReference type="NCBIfam" id="NF000270">
    <property type="entry name" value="bla_class_D_alt"/>
    <property type="match status" value="1"/>
</dbReference>
<dbReference type="PROSITE" id="PS00337">
    <property type="entry name" value="BETA_LACTAMASE_D"/>
    <property type="match status" value="1"/>
</dbReference>
<dbReference type="GO" id="GO:0008800">
    <property type="term" value="F:beta-lactamase activity"/>
    <property type="evidence" value="ECO:0007669"/>
    <property type="project" value="UniProtKB-UniRule"/>
</dbReference>
<feature type="domain" description="Penicillin-binding protein transpeptidase" evidence="9">
    <location>
        <begin position="36"/>
        <end position="245"/>
    </location>
</feature>
<dbReference type="Gene3D" id="3.40.710.10">
    <property type="entry name" value="DD-peptidase/beta-lactamase superfamily"/>
    <property type="match status" value="1"/>
</dbReference>
<evidence type="ECO:0000256" key="8">
    <source>
        <dbReference type="SAM" id="SignalP"/>
    </source>
</evidence>
<comment type="caution">
    <text evidence="10">The sequence shown here is derived from an EMBL/GenBank/DDBJ whole genome shotgun (WGS) entry which is preliminary data.</text>
</comment>
<dbReference type="InterPro" id="IPR012338">
    <property type="entry name" value="Beta-lactam/transpept-like"/>
</dbReference>
<feature type="modified residue" description="N6-carboxylysine" evidence="6">
    <location>
        <position position="52"/>
    </location>
</feature>
<evidence type="ECO:0000256" key="7">
    <source>
        <dbReference type="RuleBase" id="RU361140"/>
    </source>
</evidence>
<protein>
    <recommendedName>
        <fullName evidence="2 7">Beta-lactamase</fullName>
        <ecNumber evidence="2 7">3.5.2.6</ecNumber>
    </recommendedName>
</protein>
<dbReference type="Pfam" id="PF00905">
    <property type="entry name" value="Transpeptidase"/>
    <property type="match status" value="1"/>
</dbReference>
<keyword evidence="4 7" id="KW-0378">Hydrolase</keyword>
<evidence type="ECO:0000259" key="9">
    <source>
        <dbReference type="Pfam" id="PF00905"/>
    </source>
</evidence>
<evidence type="ECO:0000256" key="1">
    <source>
        <dbReference type="ARBA" id="ARBA00007898"/>
    </source>
</evidence>
<gene>
    <name evidence="10" type="primary">blaOXA</name>
    <name evidence="10" type="ORF">GQF02_10695</name>
</gene>
<keyword evidence="5 7" id="KW-0046">Antibiotic resistance</keyword>
<dbReference type="AlphaFoldDB" id="A0A845BM75"/>
<dbReference type="GO" id="GO:0046677">
    <property type="term" value="P:response to antibiotic"/>
    <property type="evidence" value="ECO:0007669"/>
    <property type="project" value="UniProtKB-UniRule"/>
</dbReference>